<dbReference type="OrthoDB" id="3795850at2759"/>
<dbReference type="Proteomes" id="UP000033647">
    <property type="component" value="Unassembled WGS sequence"/>
</dbReference>
<name>A0A0F4GQ51_9PEZI</name>
<reference evidence="1 2" key="1">
    <citation type="submission" date="2015-03" db="EMBL/GenBank/DDBJ databases">
        <title>RNA-seq based gene annotation and comparative genomics of four Zymoseptoria species reveal species-specific pathogenicity related genes and transposable element activity.</title>
        <authorList>
            <person name="Grandaubert J."/>
            <person name="Bhattacharyya A."/>
            <person name="Stukenbrock E.H."/>
        </authorList>
    </citation>
    <scope>NUCLEOTIDE SEQUENCE [LARGE SCALE GENOMIC DNA]</scope>
    <source>
        <strain evidence="1 2">Zb18110</strain>
    </source>
</reference>
<comment type="caution">
    <text evidence="1">The sequence shown here is derived from an EMBL/GenBank/DDBJ whole genome shotgun (WGS) entry which is preliminary data.</text>
</comment>
<keyword evidence="2" id="KW-1185">Reference proteome</keyword>
<sequence length="321" mass="37323">MAATTHISFSWALPVDALTFRANLEAYTNLRPTLELLHLCKRSENCRLPVDIVEMIESLLLEEERAHRREKFTQLLKCYESRCEQADHFEQDIRDRIEAESERDSILPFALLPFDCTKFSAPMWRTIRSTNAVPGLSDKIQEYRIACKTKHHENVDLWQVMDVTRRGIGVLRDDFGLCSRSVDYGDHTNASRWQKPPEWLYRSARYTNLRARSVIYLHLPEITNVPYCFGRRPEGFDRREFDIPQAIGPTVTDWTRQPVMPETPSVQSLSRFTRAVKILGLRPSNEVECGKSSEEREQQPALTMFVVDQYSDRSEEEGSYA</sequence>
<accession>A0A0F4GQ51</accession>
<evidence type="ECO:0000313" key="1">
    <source>
        <dbReference type="EMBL" id="KJX99368.1"/>
    </source>
</evidence>
<protein>
    <submittedName>
        <fullName evidence="1">Uncharacterized protein</fullName>
    </submittedName>
</protein>
<dbReference type="EMBL" id="LAFY01000353">
    <property type="protein sequence ID" value="KJX99368.1"/>
    <property type="molecule type" value="Genomic_DNA"/>
</dbReference>
<organism evidence="1 2">
    <name type="scientific">Zymoseptoria brevis</name>
    <dbReference type="NCBI Taxonomy" id="1047168"/>
    <lineage>
        <taxon>Eukaryota</taxon>
        <taxon>Fungi</taxon>
        <taxon>Dikarya</taxon>
        <taxon>Ascomycota</taxon>
        <taxon>Pezizomycotina</taxon>
        <taxon>Dothideomycetes</taxon>
        <taxon>Dothideomycetidae</taxon>
        <taxon>Mycosphaerellales</taxon>
        <taxon>Mycosphaerellaceae</taxon>
        <taxon>Zymoseptoria</taxon>
    </lineage>
</organism>
<proteinExistence type="predicted"/>
<gene>
    <name evidence="1" type="ORF">TI39_contig361g00002</name>
</gene>
<evidence type="ECO:0000313" key="2">
    <source>
        <dbReference type="Proteomes" id="UP000033647"/>
    </source>
</evidence>
<dbReference type="AlphaFoldDB" id="A0A0F4GQ51"/>